<dbReference type="EMBL" id="AP031322">
    <property type="protein sequence ID" value="BFH72928.1"/>
    <property type="molecule type" value="Genomic_DNA"/>
</dbReference>
<dbReference type="KEGG" id="sjv:SJAV_08720"/>
<dbReference type="AlphaFoldDB" id="A0AAT9GPU5"/>
<reference evidence="1" key="1">
    <citation type="submission" date="2024-03" db="EMBL/GenBank/DDBJ databases">
        <title>Complete genome sequence of Sulfurisphaera javensis strain KD-1.</title>
        <authorList>
            <person name="Sakai H."/>
            <person name="Nur N."/>
            <person name="Suwanto A."/>
            <person name="Kurosawa N."/>
        </authorList>
    </citation>
    <scope>NUCLEOTIDE SEQUENCE</scope>
    <source>
        <strain evidence="1">KD-1</strain>
    </source>
</reference>
<name>A0AAT9GPU5_9CREN</name>
<protein>
    <submittedName>
        <fullName evidence="1">Uncharacterized protein</fullName>
    </submittedName>
</protein>
<gene>
    <name evidence="1" type="ORF">SJAV_08720</name>
</gene>
<organism evidence="1">
    <name type="scientific">Sulfurisphaera javensis</name>
    <dbReference type="NCBI Taxonomy" id="2049879"/>
    <lineage>
        <taxon>Archaea</taxon>
        <taxon>Thermoproteota</taxon>
        <taxon>Thermoprotei</taxon>
        <taxon>Sulfolobales</taxon>
        <taxon>Sulfolobaceae</taxon>
        <taxon>Sulfurisphaera</taxon>
    </lineage>
</organism>
<sequence length="40" mass="4644">MVIFIVIVIYEIVFNVSVSMKKTINYKLRIAFLYTGSDTI</sequence>
<accession>A0AAT9GPU5</accession>
<proteinExistence type="predicted"/>
<evidence type="ECO:0000313" key="1">
    <source>
        <dbReference type="EMBL" id="BFH72928.1"/>
    </source>
</evidence>